<dbReference type="SUPFAM" id="SSF160467">
    <property type="entry name" value="PH0987 N-terminal domain-like"/>
    <property type="match status" value="1"/>
</dbReference>
<dbReference type="PROSITE" id="PS50975">
    <property type="entry name" value="ATP_GRASP"/>
    <property type="match status" value="1"/>
</dbReference>
<dbReference type="PANTHER" id="PTHR18866">
    <property type="entry name" value="CARBOXYLASE:PYRUVATE/ACETYL-COA/PROPIONYL-COA CARBOXYLASE"/>
    <property type="match status" value="1"/>
</dbReference>
<evidence type="ECO:0000256" key="7">
    <source>
        <dbReference type="PROSITE-ProRule" id="PRU00409"/>
    </source>
</evidence>
<feature type="domain" description="Lipoyl-binding" evidence="9">
    <location>
        <begin position="1181"/>
        <end position="1258"/>
    </location>
</feature>
<dbReference type="PROSITE" id="PS50968">
    <property type="entry name" value="BIOTINYL_LIPOYL"/>
    <property type="match status" value="1"/>
</dbReference>
<dbReference type="InterPro" id="IPR000089">
    <property type="entry name" value="Biotin_lipoyl"/>
</dbReference>
<organism evidence="12">
    <name type="scientific">Cellulosimicrobium sp. ES-005</name>
    <dbReference type="NCBI Taxonomy" id="3163031"/>
    <lineage>
        <taxon>Bacteria</taxon>
        <taxon>Bacillati</taxon>
        <taxon>Actinomycetota</taxon>
        <taxon>Actinomycetes</taxon>
        <taxon>Micrococcales</taxon>
        <taxon>Promicromonosporaceae</taxon>
        <taxon>Cellulosimicrobium</taxon>
    </lineage>
</organism>
<dbReference type="CDD" id="cd06850">
    <property type="entry name" value="biotinyl_domain"/>
    <property type="match status" value="1"/>
</dbReference>
<evidence type="ECO:0000313" key="12">
    <source>
        <dbReference type="EMBL" id="XCH30612.1"/>
    </source>
</evidence>
<dbReference type="InterPro" id="IPR005482">
    <property type="entry name" value="Biotin_COase_C"/>
</dbReference>
<evidence type="ECO:0000256" key="6">
    <source>
        <dbReference type="ARBA" id="ARBA00023267"/>
    </source>
</evidence>
<feature type="region of interest" description="Disordered" evidence="8">
    <location>
        <begin position="627"/>
        <end position="664"/>
    </location>
</feature>
<dbReference type="Pfam" id="PF02785">
    <property type="entry name" value="Biotin_carb_C"/>
    <property type="match status" value="1"/>
</dbReference>
<dbReference type="NCBIfam" id="TIGR02712">
    <property type="entry name" value="urea_carbox"/>
    <property type="match status" value="1"/>
</dbReference>
<dbReference type="Gene3D" id="3.30.1360.40">
    <property type="match status" value="1"/>
</dbReference>
<dbReference type="AlphaFoldDB" id="A0AAU8G329"/>
<dbReference type="InterPro" id="IPR011053">
    <property type="entry name" value="Single_hybrid_motif"/>
</dbReference>
<dbReference type="PANTHER" id="PTHR18866:SF128">
    <property type="entry name" value="UREA AMIDOLYASE"/>
    <property type="match status" value="1"/>
</dbReference>
<sequence>MAATLLVANRGEIACRVLRSARGLGLRTVAVHSDADRGARHVRLADQAVRIGPAPVAESYDDGRRLLDAALAAGADLLHPGYGFRAEDADFAAAVEAAGVAFAGPTPEQLRVLGDKARARVLAQECGLRVLPGSPVLGGLEDALGWAQEIGFPLVLKDAGGGGGTGVHVCRDAEALAAAWRRESSRPGSSGRLFVERHVDRARHLEVQLFGDGAGRVVSLGDRDCSLQRRHQKVVEVAPAPGLDPGVRRALHDGARRLAARVGLRSAATLEALLDVGSGEVTFLEVNPRIQVEHTVTEEVTGVDLMGWMLRLALGDTTVLDDVPPSGPAVRGAAAQARVYAEDVRHGRPVAGTLARLDLPAGRAATDDGGTTADRRRAVRVETGASVGDELGPHADPLVAKVVVRAVSHEAAVAGLSDALGDVRVDGVPTNVSLLRAALADPAVVAGTATTATLATVRDPAPWIDVLDPGVLTTVQDWPGRTGYWGVGIPPSGPMDDLSFRAGNRALGNPEGAAGLECTLAGPTLRFSHEATVCVTGAPAPVTVDGARVRQWEPVVIPASGVLAVGAPHGVGLRTYVLVRGGLDVPAYLGSAATFVLGAVGGQAGRALGAGDVLTPADGAALARHTGPAAGRHAGATGALPAATGGRRPGTTHGPGPVPTGDRPRMGHSWELAVTTGPQSAALTAAALGRLRTSWWRVLPHADRTGVRLAGPPLTWVRPDGGDAGLHPSTVLDNPYSVGALNISGDTPILLGPDGPSLGGFVCALTVVAGSRWKLGQMRPGDVVRFVTVHDDGADRLRRDDAARAAARVPTDVRAVRGRDADAFRGDDVPAAPDPAPRVGGRPAVRYLRGADDAVLVEYDGGSGLDLHDRLRVHALAQGLEAEAPRGLLDVTPGVRTLHVHVDPDTLPVPTLVGLLRELEQGLPRSDAIEVPSRVLRLPLSWEDPAIRDAVERYAAGVRSDAPWLPSNVDFVRRANGLATVDDVRRTVLDAEYLVLGLGDVYLGAPLAVPVDPRHRLLTSKYTPARTWTPSDAVGLGGAFLCVYGMASPGGYQLVGRTIPVWSAHTQRPPFRPGVPWLFRYFDRIVWEPVDPAELAERRAAARAGVLEVPVEDGVFSGREHAALLAREADDIAAVVAARRAAFGREAAAWAEAGELVGSAARATARGGRASAGARDAAGASADLDDPSRTVLRAPLGGVVWRVETPPGRRVTEGTPVVVLEAMKLELPVLSPSDGHVLDVVVRPGDHVRAGDPLAVVDLDT</sequence>
<dbReference type="GO" id="GO:0005524">
    <property type="term" value="F:ATP binding"/>
    <property type="evidence" value="ECO:0007669"/>
    <property type="project" value="UniProtKB-UniRule"/>
</dbReference>
<dbReference type="Gene3D" id="2.40.100.10">
    <property type="entry name" value="Cyclophilin-like"/>
    <property type="match status" value="2"/>
</dbReference>
<dbReference type="Pfam" id="PF02682">
    <property type="entry name" value="CT_C_D"/>
    <property type="match status" value="1"/>
</dbReference>
<evidence type="ECO:0000256" key="1">
    <source>
        <dbReference type="ARBA" id="ARBA00001953"/>
    </source>
</evidence>
<dbReference type="InterPro" id="IPR005479">
    <property type="entry name" value="CPAse_ATP-bd"/>
</dbReference>
<dbReference type="InterPro" id="IPR003778">
    <property type="entry name" value="CT_A_B"/>
</dbReference>
<evidence type="ECO:0000259" key="10">
    <source>
        <dbReference type="PROSITE" id="PS50975"/>
    </source>
</evidence>
<dbReference type="SUPFAM" id="SSF52440">
    <property type="entry name" value="PreATP-grasp domain"/>
    <property type="match status" value="1"/>
</dbReference>
<dbReference type="Pfam" id="PF02626">
    <property type="entry name" value="CT_A_B"/>
    <property type="match status" value="1"/>
</dbReference>
<dbReference type="Pfam" id="PF00289">
    <property type="entry name" value="Biotin_carb_N"/>
    <property type="match status" value="1"/>
</dbReference>
<dbReference type="InterPro" id="IPR003833">
    <property type="entry name" value="CT_C_D"/>
</dbReference>
<comment type="cofactor">
    <cofactor evidence="1">
        <name>biotin</name>
        <dbReference type="ChEBI" id="CHEBI:57586"/>
    </cofactor>
</comment>
<dbReference type="SMART" id="SM00878">
    <property type="entry name" value="Biotin_carb_C"/>
    <property type="match status" value="1"/>
</dbReference>
<evidence type="ECO:0000256" key="2">
    <source>
        <dbReference type="ARBA" id="ARBA00022598"/>
    </source>
</evidence>
<accession>A0AAU8G329</accession>
<dbReference type="SUPFAM" id="SSF51230">
    <property type="entry name" value="Single hybrid motif"/>
    <property type="match status" value="1"/>
</dbReference>
<dbReference type="PROSITE" id="PS00867">
    <property type="entry name" value="CPSASE_2"/>
    <property type="match status" value="1"/>
</dbReference>
<dbReference type="InterPro" id="IPR011761">
    <property type="entry name" value="ATP-grasp"/>
</dbReference>
<dbReference type="InterPro" id="IPR029000">
    <property type="entry name" value="Cyclophilin-like_dom_sf"/>
</dbReference>
<evidence type="ECO:0000256" key="3">
    <source>
        <dbReference type="ARBA" id="ARBA00022741"/>
    </source>
</evidence>
<dbReference type="InterPro" id="IPR011054">
    <property type="entry name" value="Rudment_hybrid_motif"/>
</dbReference>
<dbReference type="Pfam" id="PF02786">
    <property type="entry name" value="CPSase_L_D2"/>
    <property type="match status" value="1"/>
</dbReference>
<dbReference type="SMART" id="SM00796">
    <property type="entry name" value="AHS1"/>
    <property type="match status" value="1"/>
</dbReference>
<dbReference type="InterPro" id="IPR014084">
    <property type="entry name" value="Urea_COase"/>
</dbReference>
<dbReference type="SUPFAM" id="SSF51246">
    <property type="entry name" value="Rudiment single hybrid motif"/>
    <property type="match status" value="1"/>
</dbReference>
<evidence type="ECO:0000256" key="4">
    <source>
        <dbReference type="ARBA" id="ARBA00022801"/>
    </source>
</evidence>
<dbReference type="SUPFAM" id="SSF56059">
    <property type="entry name" value="Glutathione synthetase ATP-binding domain-like"/>
    <property type="match status" value="1"/>
</dbReference>
<dbReference type="Pfam" id="PF00364">
    <property type="entry name" value="Biotin_lipoyl"/>
    <property type="match status" value="1"/>
</dbReference>
<dbReference type="InterPro" id="IPR011764">
    <property type="entry name" value="Biotin_carboxylation_dom"/>
</dbReference>
<reference evidence="12" key="1">
    <citation type="submission" date="2024-06" db="EMBL/GenBank/DDBJ databases">
        <title>Complete genome sequence of the cellulolytic actinobacterium, Cellulosimicrobium ES-005.</title>
        <authorList>
            <person name="Matthews C.T."/>
            <person name="Underwood K.D."/>
            <person name="Ghanchi K.M."/>
            <person name="Fields S.D."/>
            <person name="Gardner S.G."/>
        </authorList>
    </citation>
    <scope>NUCLEOTIDE SEQUENCE</scope>
    <source>
        <strain evidence="12">ES-005</strain>
    </source>
</reference>
<evidence type="ECO:0000259" key="9">
    <source>
        <dbReference type="PROSITE" id="PS50968"/>
    </source>
</evidence>
<name>A0AAU8G329_9MICO</name>
<dbReference type="Gene3D" id="2.40.50.100">
    <property type="match status" value="1"/>
</dbReference>
<protein>
    <submittedName>
        <fullName evidence="12">Urea carboxylase</fullName>
        <ecNumber evidence="12">6.3.4.6</ecNumber>
    </submittedName>
</protein>
<evidence type="ECO:0000259" key="11">
    <source>
        <dbReference type="PROSITE" id="PS50979"/>
    </source>
</evidence>
<evidence type="ECO:0000256" key="5">
    <source>
        <dbReference type="ARBA" id="ARBA00022840"/>
    </source>
</evidence>
<feature type="compositionally biased region" description="Low complexity" evidence="8">
    <location>
        <begin position="634"/>
        <end position="661"/>
    </location>
</feature>
<dbReference type="InterPro" id="IPR005481">
    <property type="entry name" value="BC-like_N"/>
</dbReference>
<dbReference type="Gene3D" id="3.30.470.20">
    <property type="entry name" value="ATP-grasp fold, B domain"/>
    <property type="match status" value="1"/>
</dbReference>
<keyword evidence="5 7" id="KW-0067">ATP-binding</keyword>
<proteinExistence type="predicted"/>
<dbReference type="EMBL" id="CP159290">
    <property type="protein sequence ID" value="XCH30612.1"/>
    <property type="molecule type" value="Genomic_DNA"/>
</dbReference>
<evidence type="ECO:0000256" key="8">
    <source>
        <dbReference type="SAM" id="MobiDB-lite"/>
    </source>
</evidence>
<feature type="domain" description="Biotin carboxylation" evidence="11">
    <location>
        <begin position="1"/>
        <end position="459"/>
    </location>
</feature>
<keyword evidence="6" id="KW-0092">Biotin</keyword>
<dbReference type="InterPro" id="IPR050856">
    <property type="entry name" value="Biotin_carboxylase_complex"/>
</dbReference>
<feature type="domain" description="ATP-grasp" evidence="10">
    <location>
        <begin position="120"/>
        <end position="314"/>
    </location>
</feature>
<gene>
    <name evidence="12" type="primary">uca</name>
    <name evidence="12" type="ORF">ABRQ22_02700</name>
</gene>
<dbReference type="PROSITE" id="PS50979">
    <property type="entry name" value="BC"/>
    <property type="match status" value="1"/>
</dbReference>
<keyword evidence="2 12" id="KW-0436">Ligase</keyword>
<dbReference type="EC" id="6.3.4.6" evidence="12"/>
<keyword evidence="3 7" id="KW-0547">Nucleotide-binding</keyword>
<keyword evidence="4" id="KW-0378">Hydrolase</keyword>
<dbReference type="GO" id="GO:0016787">
    <property type="term" value="F:hydrolase activity"/>
    <property type="evidence" value="ECO:0007669"/>
    <property type="project" value="UniProtKB-KW"/>
</dbReference>
<dbReference type="SUPFAM" id="SSF50891">
    <property type="entry name" value="Cyclophilin-like"/>
    <property type="match status" value="2"/>
</dbReference>
<dbReference type="GO" id="GO:0046872">
    <property type="term" value="F:metal ion binding"/>
    <property type="evidence" value="ECO:0007669"/>
    <property type="project" value="InterPro"/>
</dbReference>
<dbReference type="InterPro" id="IPR001882">
    <property type="entry name" value="Biotin_BS"/>
</dbReference>
<dbReference type="PROSITE" id="PS00188">
    <property type="entry name" value="BIOTIN"/>
    <property type="match status" value="1"/>
</dbReference>
<dbReference type="InterPro" id="IPR016185">
    <property type="entry name" value="PreATP-grasp_dom_sf"/>
</dbReference>
<dbReference type="RefSeq" id="WP_353708481.1">
    <property type="nucleotide sequence ID" value="NZ_CP159290.1"/>
</dbReference>
<dbReference type="SMART" id="SM00797">
    <property type="entry name" value="AHS2"/>
    <property type="match status" value="1"/>
</dbReference>
<dbReference type="GO" id="GO:0004847">
    <property type="term" value="F:urea carboxylase activity"/>
    <property type="evidence" value="ECO:0007669"/>
    <property type="project" value="UniProtKB-EC"/>
</dbReference>